<dbReference type="InterPro" id="IPR037053">
    <property type="entry name" value="Phage_tail_collar_dom_sf"/>
</dbReference>
<dbReference type="RefSeq" id="WP_182958188.1">
    <property type="nucleotide sequence ID" value="NZ_WNXC01000004.1"/>
</dbReference>
<dbReference type="EMBL" id="WNXC01000004">
    <property type="protein sequence ID" value="MBB2149927.1"/>
    <property type="molecule type" value="Genomic_DNA"/>
</dbReference>
<evidence type="ECO:0000313" key="2">
    <source>
        <dbReference type="EMBL" id="MBB2149927.1"/>
    </source>
</evidence>
<accession>A0ABR6EXA9</accession>
<feature type="domain" description="Phage tail collar" evidence="1">
    <location>
        <begin position="6"/>
        <end position="61"/>
    </location>
</feature>
<dbReference type="InterPro" id="IPR011083">
    <property type="entry name" value="Phage_tail_collar_dom"/>
</dbReference>
<protein>
    <submittedName>
        <fullName evidence="2">Phage tail protein</fullName>
    </submittedName>
</protein>
<keyword evidence="3" id="KW-1185">Reference proteome</keyword>
<dbReference type="Gene3D" id="3.90.1340.10">
    <property type="entry name" value="Phage tail collar domain"/>
    <property type="match status" value="1"/>
</dbReference>
<reference evidence="2 3" key="1">
    <citation type="submission" date="2019-11" db="EMBL/GenBank/DDBJ databases">
        <title>Description of Pedobacter sp. LMG 31462T.</title>
        <authorList>
            <person name="Carlier A."/>
            <person name="Qi S."/>
            <person name="Vandamme P."/>
        </authorList>
    </citation>
    <scope>NUCLEOTIDE SEQUENCE [LARGE SCALE GENOMIC DNA]</scope>
    <source>
        <strain evidence="2 3">LMG 31462</strain>
    </source>
</reference>
<evidence type="ECO:0000259" key="1">
    <source>
        <dbReference type="Pfam" id="PF07484"/>
    </source>
</evidence>
<gene>
    <name evidence="2" type="ORF">GM920_13580</name>
</gene>
<dbReference type="Pfam" id="PF07484">
    <property type="entry name" value="Collar"/>
    <property type="match status" value="1"/>
</dbReference>
<organism evidence="2 3">
    <name type="scientific">Pedobacter gandavensis</name>
    <dbReference type="NCBI Taxonomy" id="2679963"/>
    <lineage>
        <taxon>Bacteria</taxon>
        <taxon>Pseudomonadati</taxon>
        <taxon>Bacteroidota</taxon>
        <taxon>Sphingobacteriia</taxon>
        <taxon>Sphingobacteriales</taxon>
        <taxon>Sphingobacteriaceae</taxon>
        <taxon>Pedobacter</taxon>
    </lineage>
</organism>
<dbReference type="Proteomes" id="UP000636110">
    <property type="component" value="Unassembled WGS sequence"/>
</dbReference>
<evidence type="ECO:0000313" key="3">
    <source>
        <dbReference type="Proteomes" id="UP000636110"/>
    </source>
</evidence>
<name>A0ABR6EXA9_9SPHI</name>
<dbReference type="SUPFAM" id="SSF88874">
    <property type="entry name" value="Receptor-binding domain of short tail fibre protein gp12"/>
    <property type="match status" value="1"/>
</dbReference>
<sequence>MDEYIGMIKAFAGTFVPRGYLGCNGQLLPIQQYSTLFALLGTNYGGDGQTTFGLPDLRGRSLIGTGQGSGLPTNHVLGEKLGAESTSITINNMPAHTHAAATTFTLNVSNQEADVAVPVAGNSLAAMIDTGANQIIGYTTKTPTIALGGATIATTNAVIGGSLPISILQPTLAITYIICIEGGFPSRN</sequence>
<comment type="caution">
    <text evidence="2">The sequence shown here is derived from an EMBL/GenBank/DDBJ whole genome shotgun (WGS) entry which is preliminary data.</text>
</comment>
<proteinExistence type="predicted"/>